<dbReference type="GO" id="GO:0016020">
    <property type="term" value="C:membrane"/>
    <property type="evidence" value="ECO:0007669"/>
    <property type="project" value="UniProtKB-SubCell"/>
</dbReference>
<accession>A0A2Z7BNA7</accession>
<dbReference type="EMBL" id="KV005802">
    <property type="protein sequence ID" value="KZV33421.1"/>
    <property type="molecule type" value="Genomic_DNA"/>
</dbReference>
<evidence type="ECO:0000256" key="4">
    <source>
        <dbReference type="ARBA" id="ARBA00022729"/>
    </source>
</evidence>
<evidence type="ECO:0000256" key="5">
    <source>
        <dbReference type="ARBA" id="ARBA00022737"/>
    </source>
</evidence>
<dbReference type="Pfam" id="PF00560">
    <property type="entry name" value="LRR_1"/>
    <property type="match status" value="2"/>
</dbReference>
<evidence type="ECO:0000256" key="3">
    <source>
        <dbReference type="ARBA" id="ARBA00022692"/>
    </source>
</evidence>
<evidence type="ECO:0000256" key="1">
    <source>
        <dbReference type="ARBA" id="ARBA00004479"/>
    </source>
</evidence>
<proteinExistence type="predicted"/>
<evidence type="ECO:0000256" key="9">
    <source>
        <dbReference type="ARBA" id="ARBA00023180"/>
    </source>
</evidence>
<dbReference type="PRINTS" id="PR00019">
    <property type="entry name" value="LEURICHRPT"/>
</dbReference>
<name>A0A2Z7BNA7_9LAMI</name>
<evidence type="ECO:0000256" key="6">
    <source>
        <dbReference type="ARBA" id="ARBA00022989"/>
    </source>
</evidence>
<keyword evidence="7" id="KW-0472">Membrane</keyword>
<evidence type="ECO:0000313" key="10">
    <source>
        <dbReference type="EMBL" id="KZV33421.1"/>
    </source>
</evidence>
<dbReference type="OrthoDB" id="1748906at2759"/>
<dbReference type="PROSITE" id="PS51450">
    <property type="entry name" value="LRR"/>
    <property type="match status" value="2"/>
</dbReference>
<evidence type="ECO:0000256" key="2">
    <source>
        <dbReference type="ARBA" id="ARBA00022614"/>
    </source>
</evidence>
<keyword evidence="2" id="KW-0433">Leucine-rich repeat</keyword>
<dbReference type="GO" id="GO:0006952">
    <property type="term" value="P:defense response"/>
    <property type="evidence" value="ECO:0007669"/>
    <property type="project" value="UniProtKB-ARBA"/>
</dbReference>
<dbReference type="InterPro" id="IPR032675">
    <property type="entry name" value="LRR_dom_sf"/>
</dbReference>
<keyword evidence="9" id="KW-0325">Glycoprotein</keyword>
<protein>
    <recommendedName>
        <fullName evidence="12">LRR receptor-like serine/threonine-protein kinase</fullName>
    </recommendedName>
</protein>
<keyword evidence="8" id="KW-0675">Receptor</keyword>
<dbReference type="PANTHER" id="PTHR27000:SF785">
    <property type="entry name" value="PROTEIN KINASE DOMAIN-CONTAINING PROTEIN"/>
    <property type="match status" value="1"/>
</dbReference>
<reference evidence="10 11" key="1">
    <citation type="journal article" date="2015" name="Proc. Natl. Acad. Sci. U.S.A.">
        <title>The resurrection genome of Boea hygrometrica: A blueprint for survival of dehydration.</title>
        <authorList>
            <person name="Xiao L."/>
            <person name="Yang G."/>
            <person name="Zhang L."/>
            <person name="Yang X."/>
            <person name="Zhao S."/>
            <person name="Ji Z."/>
            <person name="Zhou Q."/>
            <person name="Hu M."/>
            <person name="Wang Y."/>
            <person name="Chen M."/>
            <person name="Xu Y."/>
            <person name="Jin H."/>
            <person name="Xiao X."/>
            <person name="Hu G."/>
            <person name="Bao F."/>
            <person name="Hu Y."/>
            <person name="Wan P."/>
            <person name="Li L."/>
            <person name="Deng X."/>
            <person name="Kuang T."/>
            <person name="Xiang C."/>
            <person name="Zhu J.K."/>
            <person name="Oliver M.J."/>
            <person name="He Y."/>
        </authorList>
    </citation>
    <scope>NUCLEOTIDE SEQUENCE [LARGE SCALE GENOMIC DNA]</scope>
    <source>
        <strain evidence="11">cv. XS01</strain>
    </source>
</reference>
<keyword evidence="11" id="KW-1185">Reference proteome</keyword>
<keyword evidence="4" id="KW-0732">Signal</keyword>
<evidence type="ECO:0000313" key="11">
    <source>
        <dbReference type="Proteomes" id="UP000250235"/>
    </source>
</evidence>
<dbReference type="GO" id="GO:0051707">
    <property type="term" value="P:response to other organism"/>
    <property type="evidence" value="ECO:0007669"/>
    <property type="project" value="UniProtKB-ARBA"/>
</dbReference>
<organism evidence="10 11">
    <name type="scientific">Dorcoceras hygrometricum</name>
    <dbReference type="NCBI Taxonomy" id="472368"/>
    <lineage>
        <taxon>Eukaryota</taxon>
        <taxon>Viridiplantae</taxon>
        <taxon>Streptophyta</taxon>
        <taxon>Embryophyta</taxon>
        <taxon>Tracheophyta</taxon>
        <taxon>Spermatophyta</taxon>
        <taxon>Magnoliopsida</taxon>
        <taxon>eudicotyledons</taxon>
        <taxon>Gunneridae</taxon>
        <taxon>Pentapetalae</taxon>
        <taxon>asterids</taxon>
        <taxon>lamiids</taxon>
        <taxon>Lamiales</taxon>
        <taxon>Gesneriaceae</taxon>
        <taxon>Didymocarpoideae</taxon>
        <taxon>Trichosporeae</taxon>
        <taxon>Loxocarpinae</taxon>
        <taxon>Dorcoceras</taxon>
    </lineage>
</organism>
<dbReference type="InterPro" id="IPR001611">
    <property type="entry name" value="Leu-rich_rpt"/>
</dbReference>
<gene>
    <name evidence="10" type="ORF">F511_40007</name>
</gene>
<evidence type="ECO:0008006" key="12">
    <source>
        <dbReference type="Google" id="ProtNLM"/>
    </source>
</evidence>
<sequence>MGNLTSLRQLDLGNNRLDSVIPMSLWKLNDVLVLEGSIPESVAKLVTLQRLDLSHNNLSGTIPKSLEALQYLEYFDVSPTS</sequence>
<keyword evidence="5" id="KW-0677">Repeat</keyword>
<dbReference type="SMART" id="SM00369">
    <property type="entry name" value="LRR_TYP"/>
    <property type="match status" value="2"/>
</dbReference>
<dbReference type="SUPFAM" id="SSF52058">
    <property type="entry name" value="L domain-like"/>
    <property type="match status" value="1"/>
</dbReference>
<comment type="subcellular location">
    <subcellularLocation>
        <location evidence="1">Membrane</location>
        <topology evidence="1">Single-pass type I membrane protein</topology>
    </subcellularLocation>
</comment>
<evidence type="ECO:0000256" key="8">
    <source>
        <dbReference type="ARBA" id="ARBA00023170"/>
    </source>
</evidence>
<dbReference type="InterPro" id="IPR003591">
    <property type="entry name" value="Leu-rich_rpt_typical-subtyp"/>
</dbReference>
<dbReference type="PANTHER" id="PTHR27000">
    <property type="entry name" value="LEUCINE-RICH REPEAT RECEPTOR-LIKE PROTEIN KINASE FAMILY PROTEIN-RELATED"/>
    <property type="match status" value="1"/>
</dbReference>
<evidence type="ECO:0000256" key="7">
    <source>
        <dbReference type="ARBA" id="ARBA00023136"/>
    </source>
</evidence>
<keyword evidence="6" id="KW-1133">Transmembrane helix</keyword>
<keyword evidence="3" id="KW-0812">Transmembrane</keyword>
<dbReference type="AlphaFoldDB" id="A0A2Z7BNA7"/>
<dbReference type="Proteomes" id="UP000250235">
    <property type="component" value="Unassembled WGS sequence"/>
</dbReference>
<dbReference type="Gene3D" id="3.80.10.10">
    <property type="entry name" value="Ribonuclease Inhibitor"/>
    <property type="match status" value="1"/>
</dbReference>